<comment type="caution">
    <text evidence="4">The sequence shown here is derived from an EMBL/GenBank/DDBJ whole genome shotgun (WGS) entry which is preliminary data.</text>
</comment>
<dbReference type="Pfam" id="PF13472">
    <property type="entry name" value="Lipase_GDSL_2"/>
    <property type="match status" value="1"/>
</dbReference>
<dbReference type="RefSeq" id="WP_253774401.1">
    <property type="nucleotide sequence ID" value="NZ_JAMTCK010000010.1"/>
</dbReference>
<evidence type="ECO:0000313" key="4">
    <source>
        <dbReference type="EMBL" id="MCP2167475.1"/>
    </source>
</evidence>
<name>A0AAE3GHH9_9PSEU</name>
<feature type="chain" id="PRO_5042236923" evidence="2">
    <location>
        <begin position="24"/>
        <end position="372"/>
    </location>
</feature>
<evidence type="ECO:0000313" key="5">
    <source>
        <dbReference type="Proteomes" id="UP001206128"/>
    </source>
</evidence>
<dbReference type="InterPro" id="IPR037461">
    <property type="entry name" value="CtCE2-like_dom"/>
</dbReference>
<protein>
    <submittedName>
        <fullName evidence="4">Lysophospholipase L1</fullName>
    </submittedName>
</protein>
<dbReference type="InterPro" id="IPR051532">
    <property type="entry name" value="Ester_Hydrolysis_Enzymes"/>
</dbReference>
<organism evidence="4 5">
    <name type="scientific">Goodfellowiella coeruleoviolacea</name>
    <dbReference type="NCBI Taxonomy" id="334858"/>
    <lineage>
        <taxon>Bacteria</taxon>
        <taxon>Bacillati</taxon>
        <taxon>Actinomycetota</taxon>
        <taxon>Actinomycetes</taxon>
        <taxon>Pseudonocardiales</taxon>
        <taxon>Pseudonocardiaceae</taxon>
        <taxon>Goodfellowiella</taxon>
    </lineage>
</organism>
<feature type="region of interest" description="Disordered" evidence="1">
    <location>
        <begin position="22"/>
        <end position="50"/>
    </location>
</feature>
<reference evidence="4" key="1">
    <citation type="submission" date="2022-06" db="EMBL/GenBank/DDBJ databases">
        <title>Genomic Encyclopedia of Archaeal and Bacterial Type Strains, Phase II (KMG-II): from individual species to whole genera.</title>
        <authorList>
            <person name="Goeker M."/>
        </authorList>
    </citation>
    <scope>NUCLEOTIDE SEQUENCE</scope>
    <source>
        <strain evidence="4">DSM 43935</strain>
    </source>
</reference>
<dbReference type="Gene3D" id="3.40.50.1110">
    <property type="entry name" value="SGNH hydrolase"/>
    <property type="match status" value="1"/>
</dbReference>
<dbReference type="GO" id="GO:0052689">
    <property type="term" value="F:carboxylic ester hydrolase activity"/>
    <property type="evidence" value="ECO:0007669"/>
    <property type="project" value="InterPro"/>
</dbReference>
<proteinExistence type="predicted"/>
<dbReference type="EMBL" id="JAMTCK010000010">
    <property type="protein sequence ID" value="MCP2167475.1"/>
    <property type="molecule type" value="Genomic_DNA"/>
</dbReference>
<feature type="compositionally biased region" description="Low complexity" evidence="1">
    <location>
        <begin position="22"/>
        <end position="44"/>
    </location>
</feature>
<dbReference type="AlphaFoldDB" id="A0AAE3GHH9"/>
<keyword evidence="2" id="KW-0732">Signal</keyword>
<dbReference type="InterPro" id="IPR036514">
    <property type="entry name" value="SGNH_hydro_sf"/>
</dbReference>
<accession>A0AAE3GHH9</accession>
<dbReference type="PANTHER" id="PTHR30383:SF29">
    <property type="entry name" value="SGNH HYDROLASE-TYPE ESTERASE DOMAIN-CONTAINING PROTEIN"/>
    <property type="match status" value="1"/>
</dbReference>
<feature type="signal peptide" evidence="2">
    <location>
        <begin position="1"/>
        <end position="23"/>
    </location>
</feature>
<dbReference type="Proteomes" id="UP001206128">
    <property type="component" value="Unassembled WGS sequence"/>
</dbReference>
<dbReference type="PANTHER" id="PTHR30383">
    <property type="entry name" value="THIOESTERASE 1/PROTEASE 1/LYSOPHOSPHOLIPASE L1"/>
    <property type="match status" value="1"/>
</dbReference>
<dbReference type="CDD" id="cd01831">
    <property type="entry name" value="Endoglucanase_E_like"/>
    <property type="match status" value="1"/>
</dbReference>
<dbReference type="InterPro" id="IPR013830">
    <property type="entry name" value="SGNH_hydro"/>
</dbReference>
<evidence type="ECO:0000259" key="3">
    <source>
        <dbReference type="Pfam" id="PF13472"/>
    </source>
</evidence>
<evidence type="ECO:0000256" key="1">
    <source>
        <dbReference type="SAM" id="MobiDB-lite"/>
    </source>
</evidence>
<sequence length="372" mass="39167">MPQSLLTTAVVTILLTTGVPSMADATTTPATTTPAADTSASASADQDDSRGVVAATSAHVDAVGHWGRTEAGLVTVNSGARLAIRFTGHTLRGLFDTSGITNPPQIYVSIDGRPPVRHVVDADQIDFTPTPLAGTTHTAVLTVKDVDEHANRWVPPLRSGLVVTGFRLDAHGHLLGQPPRSGPRIEFYGDSITQGVKALGNVAGPDGSDGTATYSFRAGQQLGARVSQIGFGRQGIIRTGNGNVPPAPESLGWNFQGSPARPFHPDAVVVNQGTNDAQYDSAQFRPAYLGYLRQLRAANPTAWIFAMRPFGGAHGADIAEAVRELADDRVVYVDTTGWLDATDYTDTVHPTVAGHQKAADRLVPLLRDALGC</sequence>
<evidence type="ECO:0000256" key="2">
    <source>
        <dbReference type="SAM" id="SignalP"/>
    </source>
</evidence>
<feature type="domain" description="SGNH hydrolase-type esterase" evidence="3">
    <location>
        <begin position="187"/>
        <end position="356"/>
    </location>
</feature>
<gene>
    <name evidence="4" type="ORF">LX83_004348</name>
</gene>
<dbReference type="SUPFAM" id="SSF52266">
    <property type="entry name" value="SGNH hydrolase"/>
    <property type="match status" value="1"/>
</dbReference>
<keyword evidence="5" id="KW-1185">Reference proteome</keyword>